<evidence type="ECO:0000256" key="1">
    <source>
        <dbReference type="SAM" id="Phobius"/>
    </source>
</evidence>
<keyword evidence="1" id="KW-1133">Transmembrane helix</keyword>
<feature type="transmembrane region" description="Helical" evidence="1">
    <location>
        <begin position="103"/>
        <end position="118"/>
    </location>
</feature>
<dbReference type="InterPro" id="IPR021125">
    <property type="entry name" value="DUF2127"/>
</dbReference>
<keyword evidence="1" id="KW-0472">Membrane</keyword>
<keyword evidence="3" id="KW-1185">Reference proteome</keyword>
<accession>A0AAW9PPH0</accession>
<keyword evidence="1" id="KW-0812">Transmembrane</keyword>
<dbReference type="RefSeq" id="WP_330482443.1">
    <property type="nucleotide sequence ID" value="NZ_JAZBJZ010000011.1"/>
</dbReference>
<name>A0AAW9PPH0_9CYAN</name>
<feature type="transmembrane region" description="Helical" evidence="1">
    <location>
        <begin position="12"/>
        <end position="36"/>
    </location>
</feature>
<dbReference type="Proteomes" id="UP001333818">
    <property type="component" value="Unassembled WGS sequence"/>
</dbReference>
<proteinExistence type="predicted"/>
<dbReference type="EMBL" id="JAZBJZ010000011">
    <property type="protein sequence ID" value="MEE3716019.1"/>
    <property type="molecule type" value="Genomic_DNA"/>
</dbReference>
<feature type="transmembrane region" description="Helical" evidence="1">
    <location>
        <begin position="124"/>
        <end position="143"/>
    </location>
</feature>
<evidence type="ECO:0000313" key="3">
    <source>
        <dbReference type="Proteomes" id="UP001333818"/>
    </source>
</evidence>
<protein>
    <submittedName>
        <fullName evidence="2">DUF2127 domain-containing protein</fullName>
    </submittedName>
</protein>
<gene>
    <name evidence="2" type="ORF">V2H45_04570</name>
</gene>
<dbReference type="Pfam" id="PF09900">
    <property type="entry name" value="DUF2127"/>
    <property type="match status" value="1"/>
</dbReference>
<comment type="caution">
    <text evidence="2">The sequence shown here is derived from an EMBL/GenBank/DDBJ whole genome shotgun (WGS) entry which is preliminary data.</text>
</comment>
<organism evidence="2 3">
    <name type="scientific">Tumidithrix elongata BACA0141</name>
    <dbReference type="NCBI Taxonomy" id="2716417"/>
    <lineage>
        <taxon>Bacteria</taxon>
        <taxon>Bacillati</taxon>
        <taxon>Cyanobacteriota</taxon>
        <taxon>Cyanophyceae</taxon>
        <taxon>Pseudanabaenales</taxon>
        <taxon>Pseudanabaenaceae</taxon>
        <taxon>Tumidithrix</taxon>
        <taxon>Tumidithrix elongata</taxon>
    </lineage>
</organism>
<sequence length="155" mass="17206">MEKIGKRPTALIAIVAYKAFTATLLAVTSIAIFSAYKNYDGLLDFAESMTLSGKRGMIVWGLEKVVNLSPKTLEFSAIGAAIYAIVTAIEAVGLWYEQSWARWLVLIVVGISIPIEIFELIKGIAIVKLIVFILNVGIFWYLLREFPKLHHKSSS</sequence>
<feature type="transmembrane region" description="Helical" evidence="1">
    <location>
        <begin position="75"/>
        <end position="96"/>
    </location>
</feature>
<dbReference type="AlphaFoldDB" id="A0AAW9PPH0"/>
<reference evidence="2" key="1">
    <citation type="submission" date="2024-01" db="EMBL/GenBank/DDBJ databases">
        <title>Bank of Algae and Cyanobacteria of the Azores (BACA) strain genomes.</title>
        <authorList>
            <person name="Luz R."/>
            <person name="Cordeiro R."/>
            <person name="Fonseca A."/>
            <person name="Goncalves V."/>
        </authorList>
    </citation>
    <scope>NUCLEOTIDE SEQUENCE</scope>
    <source>
        <strain evidence="2">BACA0141</strain>
    </source>
</reference>
<evidence type="ECO:0000313" key="2">
    <source>
        <dbReference type="EMBL" id="MEE3716019.1"/>
    </source>
</evidence>